<evidence type="ECO:0000313" key="2">
    <source>
        <dbReference type="EMBL" id="OGM79975.1"/>
    </source>
</evidence>
<feature type="transmembrane region" description="Helical" evidence="1">
    <location>
        <begin position="80"/>
        <end position="99"/>
    </location>
</feature>
<feature type="transmembrane region" description="Helical" evidence="1">
    <location>
        <begin position="264"/>
        <end position="281"/>
    </location>
</feature>
<evidence type="ECO:0008006" key="4">
    <source>
        <dbReference type="Google" id="ProtNLM"/>
    </source>
</evidence>
<organism evidence="2 3">
    <name type="scientific">Candidatus Woesebacteria bacterium RIFOXYB1_FULL_38_16</name>
    <dbReference type="NCBI Taxonomy" id="1802538"/>
    <lineage>
        <taxon>Bacteria</taxon>
        <taxon>Candidatus Woeseibacteriota</taxon>
    </lineage>
</organism>
<feature type="transmembrane region" description="Helical" evidence="1">
    <location>
        <begin position="312"/>
        <end position="330"/>
    </location>
</feature>
<keyword evidence="1" id="KW-1133">Transmembrane helix</keyword>
<dbReference type="Proteomes" id="UP000178999">
    <property type="component" value="Unassembled WGS sequence"/>
</dbReference>
<keyword evidence="1" id="KW-0472">Membrane</keyword>
<keyword evidence="1" id="KW-0812">Transmembrane</keyword>
<comment type="caution">
    <text evidence="2">The sequence shown here is derived from an EMBL/GenBank/DDBJ whole genome shotgun (WGS) entry which is preliminary data.</text>
</comment>
<accession>A0A1F8CWQ8</accession>
<reference evidence="2 3" key="1">
    <citation type="journal article" date="2016" name="Nat. Commun.">
        <title>Thousands of microbial genomes shed light on interconnected biogeochemical processes in an aquifer system.</title>
        <authorList>
            <person name="Anantharaman K."/>
            <person name="Brown C.T."/>
            <person name="Hug L.A."/>
            <person name="Sharon I."/>
            <person name="Castelle C.J."/>
            <person name="Probst A.J."/>
            <person name="Thomas B.C."/>
            <person name="Singh A."/>
            <person name="Wilkins M.J."/>
            <person name="Karaoz U."/>
            <person name="Brodie E.L."/>
            <person name="Williams K.H."/>
            <person name="Hubbard S.S."/>
            <person name="Banfield J.F."/>
        </authorList>
    </citation>
    <scope>NUCLEOTIDE SEQUENCE [LARGE SCALE GENOMIC DNA]</scope>
</reference>
<evidence type="ECO:0000256" key="1">
    <source>
        <dbReference type="SAM" id="Phobius"/>
    </source>
</evidence>
<dbReference type="STRING" id="1802538.A2382_04790"/>
<dbReference type="AlphaFoldDB" id="A0A1F8CWQ8"/>
<feature type="transmembrane region" description="Helical" evidence="1">
    <location>
        <begin position="111"/>
        <end position="128"/>
    </location>
</feature>
<proteinExistence type="predicted"/>
<name>A0A1F8CWQ8_9BACT</name>
<evidence type="ECO:0000313" key="3">
    <source>
        <dbReference type="Proteomes" id="UP000178999"/>
    </source>
</evidence>
<feature type="transmembrane region" description="Helical" evidence="1">
    <location>
        <begin position="337"/>
        <end position="356"/>
    </location>
</feature>
<sequence>MARKINLVKIPRLPIWLLVLLAISFILRIPSFFEPFSYGDEMIYLTLGNAIKNGLTLYQDIHDNKPPLLYFTAAVAGNVFWFRTILAFWMMLATTLFWHLAKTLFPKNSKVVKISTIVFTLLTTLPLLEGQTANAELFALVPALGSFILITKNKPKNIHLFLGGVLFSFAFLYKVPAAFDLGAIVFLWFIKIKFNLKSIKLFTKKTFLLTTGFLLPVLLTLIWYYSKNALTPYVTSAFMQNIGYLSSWRPSDQEKSFLVKNAPLIIRSVVLLSSLLTLTIFRKKLSLPFILSCAWLGFALFAVTLSERPYPHYLIQIVPPVAILVGMLFYQKTAEQSLTIIPLFIAAIVPVLYHFWHYSTLAYYKRFLLFSSGQITQEEYFNRFDGKVNRNYRLATFLTTSTNPNDKVFIWGDSAPIYALSRRLPPFKYVANYHISDFSSKEEVLEMILTKQPAIVILLPESNPFPELITTLKNNYYQLSSQENATIWKKLKKS</sequence>
<dbReference type="EMBL" id="MGHY01000005">
    <property type="protein sequence ID" value="OGM79975.1"/>
    <property type="molecule type" value="Genomic_DNA"/>
</dbReference>
<gene>
    <name evidence="2" type="ORF">A2382_04790</name>
</gene>
<feature type="transmembrane region" description="Helical" evidence="1">
    <location>
        <begin position="12"/>
        <end position="33"/>
    </location>
</feature>
<feature type="transmembrane region" description="Helical" evidence="1">
    <location>
        <begin position="208"/>
        <end position="226"/>
    </location>
</feature>
<protein>
    <recommendedName>
        <fullName evidence="4">Glycosyltransferase RgtA/B/C/D-like domain-containing protein</fullName>
    </recommendedName>
</protein>
<feature type="transmembrane region" description="Helical" evidence="1">
    <location>
        <begin position="288"/>
        <end position="306"/>
    </location>
</feature>